<dbReference type="PANTHER" id="PTHR43245">
    <property type="entry name" value="BIFUNCTIONAL POLYMYXIN RESISTANCE PROTEIN ARNA"/>
    <property type="match status" value="1"/>
</dbReference>
<evidence type="ECO:0000259" key="1">
    <source>
        <dbReference type="Pfam" id="PF01370"/>
    </source>
</evidence>
<reference evidence="2" key="1">
    <citation type="submission" date="2018-05" db="EMBL/GenBank/DDBJ databases">
        <authorList>
            <person name="Lanie J.A."/>
            <person name="Ng W.-L."/>
            <person name="Kazmierczak K.M."/>
            <person name="Andrzejewski T.M."/>
            <person name="Davidsen T.M."/>
            <person name="Wayne K.J."/>
            <person name="Tettelin H."/>
            <person name="Glass J.I."/>
            <person name="Rusch D."/>
            <person name="Podicherti R."/>
            <person name="Tsui H.-C.T."/>
            <person name="Winkler M.E."/>
        </authorList>
    </citation>
    <scope>NUCLEOTIDE SEQUENCE</scope>
</reference>
<dbReference type="InterPro" id="IPR020904">
    <property type="entry name" value="Sc_DH/Rdtase_CS"/>
</dbReference>
<evidence type="ECO:0000313" key="2">
    <source>
        <dbReference type="EMBL" id="SVA76684.1"/>
    </source>
</evidence>
<dbReference type="InterPro" id="IPR036291">
    <property type="entry name" value="NAD(P)-bd_dom_sf"/>
</dbReference>
<dbReference type="EMBL" id="UINC01018287">
    <property type="protein sequence ID" value="SVA76684.1"/>
    <property type="molecule type" value="Genomic_DNA"/>
</dbReference>
<organism evidence="2">
    <name type="scientific">marine metagenome</name>
    <dbReference type="NCBI Taxonomy" id="408172"/>
    <lineage>
        <taxon>unclassified sequences</taxon>
        <taxon>metagenomes</taxon>
        <taxon>ecological metagenomes</taxon>
    </lineage>
</organism>
<dbReference type="InterPro" id="IPR001509">
    <property type="entry name" value="Epimerase_deHydtase"/>
</dbReference>
<protein>
    <recommendedName>
        <fullName evidence="1">NAD-dependent epimerase/dehydratase domain-containing protein</fullName>
    </recommendedName>
</protein>
<dbReference type="PROSITE" id="PS00061">
    <property type="entry name" value="ADH_SHORT"/>
    <property type="match status" value="1"/>
</dbReference>
<name>A0A381YI45_9ZZZZ</name>
<dbReference type="Gene3D" id="3.40.50.720">
    <property type="entry name" value="NAD(P)-binding Rossmann-like Domain"/>
    <property type="match status" value="1"/>
</dbReference>
<dbReference type="InterPro" id="IPR050177">
    <property type="entry name" value="Lipid_A_modif_metabolic_enz"/>
</dbReference>
<proteinExistence type="predicted"/>
<gene>
    <name evidence="2" type="ORF">METZ01_LOCUS129538</name>
</gene>
<dbReference type="SUPFAM" id="SSF51735">
    <property type="entry name" value="NAD(P)-binding Rossmann-fold domains"/>
    <property type="match status" value="1"/>
</dbReference>
<dbReference type="AlphaFoldDB" id="A0A381YI45"/>
<dbReference type="PANTHER" id="PTHR43245:SF55">
    <property type="entry name" value="NAD(P)-BINDING DOMAIN-CONTAINING PROTEIN"/>
    <property type="match status" value="1"/>
</dbReference>
<feature type="domain" description="NAD-dependent epimerase/dehydratase" evidence="1">
    <location>
        <begin position="6"/>
        <end position="181"/>
    </location>
</feature>
<dbReference type="Pfam" id="PF01370">
    <property type="entry name" value="Epimerase"/>
    <property type="match status" value="1"/>
</dbReference>
<accession>A0A381YI45</accession>
<sequence length="253" mass="27554">MSPSKILVTGMSGLIGGLAGREFAKTYEVSALGRNKVEGFPTTVTDIGDGIDNILPALEGVDTVVHMAASRGNVPPEIHIKANITGVYNLFEASRLAGVKRIVAASSGAVVAGFEQIEPYRSIIHAPDFKIPSPRPLITVQDPVRPVGFYTVSKMFTENLAWMYSEQHGMSIICVRIGKVEVNDIPLNTRNAAVWCSHRDIIQMIDKAVHAPNDLKYAVVFACSDNPTRWRDIEHAKEILGFVPEDSSANHGF</sequence>